<dbReference type="PANTHER" id="PTHR14389">
    <property type="entry name" value="SI:CH1073-475A24.1"/>
    <property type="match status" value="1"/>
</dbReference>
<sequence>MIPGVDFGEFQEALVAAFNPRELEMMVRVRLNERLENIVAPGPNDYVAFQLIDWAERKGATIVLDLARAAYLTKPDHEKVRRLYEKFGMAPTMSVQSAGKSVTGAPERVTASGLEAIVRPRLTIFDMGVWRECMAQIEGQVCRIEFDGNAMGTGFLIGPDLVLTNYHVLESAIEGTARPAAITCHFDYKVLTGGSRSEGVVVPLHASDWRIDFARYSQAEADGQPDRDLPAADELDFVLARLARSIGNEPIDKNAGSGAPRRRWIAMPKTQPPLQIDMPLLIAQHPDGSPLKLAVDTQAVLGVNGNGTRVRYATNSDRGSSGSPCFNMEWSLVAMHHMGDPAWGSPKFNQGIPIGVIRQRLAGKIEFEAP</sequence>
<accession>M4ZAL9</accession>
<dbReference type="RefSeq" id="WP_015667733.1">
    <property type="nucleotide sequence ID" value="NC_020453.1"/>
</dbReference>
<dbReference type="KEGG" id="aol:S58_46610"/>
<dbReference type="EMBL" id="AP012603">
    <property type="protein sequence ID" value="BAM90642.1"/>
    <property type="molecule type" value="Genomic_DNA"/>
</dbReference>
<gene>
    <name evidence="2" type="ORF">S58_46610</name>
</gene>
<dbReference type="GeneID" id="301818443"/>
<dbReference type="AlphaFoldDB" id="M4ZAL9"/>
<dbReference type="HOGENOM" id="CLU_762498_0_0_5"/>
<name>M4ZAL9_9BRAD</name>
<feature type="domain" description="Effector-associated" evidence="1">
    <location>
        <begin position="4"/>
        <end position="86"/>
    </location>
</feature>
<proteinExistence type="predicted"/>
<dbReference type="Proteomes" id="UP000011841">
    <property type="component" value="Chromosome"/>
</dbReference>
<dbReference type="eggNOG" id="COG3591">
    <property type="taxonomic scope" value="Bacteria"/>
</dbReference>
<dbReference type="Pfam" id="PF19955">
    <property type="entry name" value="EAD1"/>
    <property type="match status" value="1"/>
</dbReference>
<protein>
    <recommendedName>
        <fullName evidence="1">Effector-associated domain-containing protein</fullName>
    </recommendedName>
</protein>
<dbReference type="Pfam" id="PF13365">
    <property type="entry name" value="Trypsin_2"/>
    <property type="match status" value="1"/>
</dbReference>
<dbReference type="STRING" id="1245469.S58_46610"/>
<dbReference type="Gene3D" id="2.40.10.10">
    <property type="entry name" value="Trypsin-like serine proteases"/>
    <property type="match status" value="2"/>
</dbReference>
<keyword evidence="3" id="KW-1185">Reference proteome</keyword>
<dbReference type="SUPFAM" id="SSF50494">
    <property type="entry name" value="Trypsin-like serine proteases"/>
    <property type="match status" value="1"/>
</dbReference>
<dbReference type="InterPro" id="IPR009003">
    <property type="entry name" value="Peptidase_S1_PA"/>
</dbReference>
<dbReference type="InterPro" id="IPR043504">
    <property type="entry name" value="Peptidase_S1_PA_chymotrypsin"/>
</dbReference>
<evidence type="ECO:0000313" key="3">
    <source>
        <dbReference type="Proteomes" id="UP000011841"/>
    </source>
</evidence>
<dbReference type="OrthoDB" id="9811262at2"/>
<dbReference type="PATRIC" id="fig|1245469.3.peg.4768"/>
<dbReference type="PANTHER" id="PTHR14389:SF3">
    <property type="entry name" value="PROTEIN FAM111A-LIKE"/>
    <property type="match status" value="1"/>
</dbReference>
<reference evidence="2 3" key="1">
    <citation type="journal article" date="2013" name="Appl. Environ. Microbiol.">
        <title>Genome analysis suggests that the soil oligotrophic bacterium Agromonas oligotrophica (Bradyrhizobium oligotrophicum) is a nitrogen-fixing symbiont of Aeschynomene indica.</title>
        <authorList>
            <person name="Okubo T."/>
            <person name="Fukushima S."/>
            <person name="Itakura M."/>
            <person name="Oshima K."/>
            <person name="Longtonglang A."/>
            <person name="Teaumroong N."/>
            <person name="Mitsui H."/>
            <person name="Hattori M."/>
            <person name="Hattori R."/>
            <person name="Hattori T."/>
            <person name="Minamisawa K."/>
        </authorList>
    </citation>
    <scope>NUCLEOTIDE SEQUENCE [LARGE SCALE GENOMIC DNA]</scope>
    <source>
        <strain evidence="2 3">S58</strain>
    </source>
</reference>
<evidence type="ECO:0000259" key="1">
    <source>
        <dbReference type="Pfam" id="PF19955"/>
    </source>
</evidence>
<dbReference type="InterPro" id="IPR045430">
    <property type="entry name" value="EAD1"/>
</dbReference>
<organism evidence="2 3">
    <name type="scientific">Bradyrhizobium oligotrophicum S58</name>
    <dbReference type="NCBI Taxonomy" id="1245469"/>
    <lineage>
        <taxon>Bacteria</taxon>
        <taxon>Pseudomonadati</taxon>
        <taxon>Pseudomonadota</taxon>
        <taxon>Alphaproteobacteria</taxon>
        <taxon>Hyphomicrobiales</taxon>
        <taxon>Nitrobacteraceae</taxon>
        <taxon>Bradyrhizobium</taxon>
    </lineage>
</organism>
<evidence type="ECO:0000313" key="2">
    <source>
        <dbReference type="EMBL" id="BAM90642.1"/>
    </source>
</evidence>